<name>A0A5C5UJP3_9CORY</name>
<dbReference type="Pfam" id="PF00440">
    <property type="entry name" value="TetR_N"/>
    <property type="match status" value="1"/>
</dbReference>
<dbReference type="PROSITE" id="PS50977">
    <property type="entry name" value="HTH_TETR_2"/>
    <property type="match status" value="1"/>
</dbReference>
<reference evidence="4 5" key="1">
    <citation type="submission" date="2019-08" db="EMBL/GenBank/DDBJ databases">
        <authorList>
            <person name="Lei W."/>
        </authorList>
    </citation>
    <scope>NUCLEOTIDE SEQUENCE [LARGE SCALE GENOMIC DNA]</scope>
    <source>
        <strain evidence="4 5">CCUG 58627</strain>
    </source>
</reference>
<gene>
    <name evidence="4" type="ORF">FRX94_06295</name>
</gene>
<keyword evidence="1 2" id="KW-0238">DNA-binding</keyword>
<dbReference type="PANTHER" id="PTHR30055">
    <property type="entry name" value="HTH-TYPE TRANSCRIPTIONAL REGULATOR RUTR"/>
    <property type="match status" value="1"/>
</dbReference>
<evidence type="ECO:0000313" key="4">
    <source>
        <dbReference type="EMBL" id="TWT25575.1"/>
    </source>
</evidence>
<dbReference type="PRINTS" id="PR00455">
    <property type="entry name" value="HTHTETR"/>
</dbReference>
<dbReference type="EMBL" id="VOHM01000011">
    <property type="protein sequence ID" value="TWT25575.1"/>
    <property type="molecule type" value="Genomic_DNA"/>
</dbReference>
<dbReference type="Gene3D" id="1.10.357.10">
    <property type="entry name" value="Tetracycline Repressor, domain 2"/>
    <property type="match status" value="1"/>
</dbReference>
<dbReference type="GO" id="GO:0000976">
    <property type="term" value="F:transcription cis-regulatory region binding"/>
    <property type="evidence" value="ECO:0007669"/>
    <property type="project" value="TreeGrafter"/>
</dbReference>
<feature type="DNA-binding region" description="H-T-H motif" evidence="2">
    <location>
        <begin position="32"/>
        <end position="51"/>
    </location>
</feature>
<dbReference type="Proteomes" id="UP000320791">
    <property type="component" value="Unassembled WGS sequence"/>
</dbReference>
<accession>A0A5C5UJP3</accession>
<dbReference type="InterPro" id="IPR009057">
    <property type="entry name" value="Homeodomain-like_sf"/>
</dbReference>
<evidence type="ECO:0000256" key="2">
    <source>
        <dbReference type="PROSITE-ProRule" id="PRU00335"/>
    </source>
</evidence>
<keyword evidence="5" id="KW-1185">Reference proteome</keyword>
<dbReference type="InterPro" id="IPR001647">
    <property type="entry name" value="HTH_TetR"/>
</dbReference>
<dbReference type="SUPFAM" id="SSF46689">
    <property type="entry name" value="Homeodomain-like"/>
    <property type="match status" value="1"/>
</dbReference>
<dbReference type="InterPro" id="IPR050109">
    <property type="entry name" value="HTH-type_TetR-like_transc_reg"/>
</dbReference>
<evidence type="ECO:0000256" key="1">
    <source>
        <dbReference type="ARBA" id="ARBA00023125"/>
    </source>
</evidence>
<dbReference type="AlphaFoldDB" id="A0A5C5UJP3"/>
<evidence type="ECO:0000259" key="3">
    <source>
        <dbReference type="PROSITE" id="PS50977"/>
    </source>
</evidence>
<organism evidence="4 5">
    <name type="scientific">Corynebacterium canis</name>
    <dbReference type="NCBI Taxonomy" id="679663"/>
    <lineage>
        <taxon>Bacteria</taxon>
        <taxon>Bacillati</taxon>
        <taxon>Actinomycetota</taxon>
        <taxon>Actinomycetes</taxon>
        <taxon>Mycobacteriales</taxon>
        <taxon>Corynebacteriaceae</taxon>
        <taxon>Corynebacterium</taxon>
    </lineage>
</organism>
<dbReference type="OrthoDB" id="3474596at2"/>
<sequence>MTKRTRDPEGRKRTIIRAASELIMEHGPSAVTHRKVAERAGVPLGSTTQHFKTLEDLIAAALEELGSVLDADVDRLREELAAATDLPRTLARIMCEYLADPAHVRVETVFFAAHTENARIRELASSWQEKMVAELARYFDPAAARAGVTYFNGLTLEVLYQTKVPKEEEIANVITKLAYSGVTHD</sequence>
<dbReference type="PANTHER" id="PTHR30055:SF226">
    <property type="entry name" value="HTH-TYPE TRANSCRIPTIONAL REGULATOR PKSA"/>
    <property type="match status" value="1"/>
</dbReference>
<comment type="caution">
    <text evidence="4">The sequence shown here is derived from an EMBL/GenBank/DDBJ whole genome shotgun (WGS) entry which is preliminary data.</text>
</comment>
<evidence type="ECO:0000313" key="5">
    <source>
        <dbReference type="Proteomes" id="UP000320791"/>
    </source>
</evidence>
<proteinExistence type="predicted"/>
<dbReference type="RefSeq" id="WP_146324286.1">
    <property type="nucleotide sequence ID" value="NZ_BAABLR010000072.1"/>
</dbReference>
<feature type="domain" description="HTH tetR-type" evidence="3">
    <location>
        <begin position="9"/>
        <end position="69"/>
    </location>
</feature>
<dbReference type="GO" id="GO:0003700">
    <property type="term" value="F:DNA-binding transcription factor activity"/>
    <property type="evidence" value="ECO:0007669"/>
    <property type="project" value="TreeGrafter"/>
</dbReference>
<protein>
    <submittedName>
        <fullName evidence="4">TetR family transcriptional regulator</fullName>
    </submittedName>
</protein>